<accession>A0A5B7FQC7</accession>
<protein>
    <submittedName>
        <fullName evidence="1">Uncharacterized protein</fullName>
    </submittedName>
</protein>
<name>A0A5B7FQC7_PORTR</name>
<reference evidence="1 2" key="1">
    <citation type="submission" date="2019-05" db="EMBL/GenBank/DDBJ databases">
        <title>Another draft genome of Portunus trituberculatus and its Hox gene families provides insights of decapod evolution.</title>
        <authorList>
            <person name="Jeong J.-H."/>
            <person name="Song I."/>
            <person name="Kim S."/>
            <person name="Choi T."/>
            <person name="Kim D."/>
            <person name="Ryu S."/>
            <person name="Kim W."/>
        </authorList>
    </citation>
    <scope>NUCLEOTIDE SEQUENCE [LARGE SCALE GENOMIC DNA]</scope>
    <source>
        <tissue evidence="1">Muscle</tissue>
    </source>
</reference>
<evidence type="ECO:0000313" key="2">
    <source>
        <dbReference type="Proteomes" id="UP000324222"/>
    </source>
</evidence>
<comment type="caution">
    <text evidence="1">The sequence shown here is derived from an EMBL/GenBank/DDBJ whole genome shotgun (WGS) entry which is preliminary data.</text>
</comment>
<dbReference type="EMBL" id="VSRR010007853">
    <property type="protein sequence ID" value="MPC47655.1"/>
    <property type="molecule type" value="Genomic_DNA"/>
</dbReference>
<sequence length="170" mass="18954">MIIWYSQSPLKYVDSILKVLLARCGSVSARTGMYFKRLMETFINLTVTAVNEFENVSVDLFLEIVGNVRGCQLNDFDLVTAKGEAKTLEVTFESVGGGTCLLINYGDSIPLVPHAFGDDLTCTTEYPHAIYSATPELDVALNFTHVYMWPAQVRLDNNTFAKIFELPVLN</sequence>
<evidence type="ECO:0000313" key="1">
    <source>
        <dbReference type="EMBL" id="MPC47655.1"/>
    </source>
</evidence>
<gene>
    <name evidence="1" type="ORF">E2C01_041409</name>
</gene>
<proteinExistence type="predicted"/>
<dbReference type="AlphaFoldDB" id="A0A5B7FQC7"/>
<dbReference type="Proteomes" id="UP000324222">
    <property type="component" value="Unassembled WGS sequence"/>
</dbReference>
<keyword evidence="2" id="KW-1185">Reference proteome</keyword>
<organism evidence="1 2">
    <name type="scientific">Portunus trituberculatus</name>
    <name type="common">Swimming crab</name>
    <name type="synonym">Neptunus trituberculatus</name>
    <dbReference type="NCBI Taxonomy" id="210409"/>
    <lineage>
        <taxon>Eukaryota</taxon>
        <taxon>Metazoa</taxon>
        <taxon>Ecdysozoa</taxon>
        <taxon>Arthropoda</taxon>
        <taxon>Crustacea</taxon>
        <taxon>Multicrustacea</taxon>
        <taxon>Malacostraca</taxon>
        <taxon>Eumalacostraca</taxon>
        <taxon>Eucarida</taxon>
        <taxon>Decapoda</taxon>
        <taxon>Pleocyemata</taxon>
        <taxon>Brachyura</taxon>
        <taxon>Eubrachyura</taxon>
        <taxon>Portunoidea</taxon>
        <taxon>Portunidae</taxon>
        <taxon>Portuninae</taxon>
        <taxon>Portunus</taxon>
    </lineage>
</organism>